<keyword evidence="2" id="KW-1185">Reference proteome</keyword>
<evidence type="ECO:0008006" key="3">
    <source>
        <dbReference type="Google" id="ProtNLM"/>
    </source>
</evidence>
<dbReference type="SUPFAM" id="SSF56112">
    <property type="entry name" value="Protein kinase-like (PK-like)"/>
    <property type="match status" value="1"/>
</dbReference>
<gene>
    <name evidence="1" type="primary">gb16625</name>
    <name evidence="1" type="ORF">PR202_gb16625</name>
</gene>
<evidence type="ECO:0000313" key="2">
    <source>
        <dbReference type="Proteomes" id="UP001054889"/>
    </source>
</evidence>
<sequence>MDNVDQKHMPHKLLYEITDGFSEKRLLGRGAFGAVYKVQKKWRKRLRAIPGYTSLEVDCQQVKKCMEIALKCIDNEKQRRPDIEYIVEQLTEVHSFISAMSVLFSDIQFG</sequence>
<dbReference type="EMBL" id="BQKI01000080">
    <property type="protein sequence ID" value="GJN28493.1"/>
    <property type="molecule type" value="Genomic_DNA"/>
</dbReference>
<dbReference type="PANTHER" id="PTHR45707:SF71">
    <property type="entry name" value="PROTEIN KINASE DOMAIN-CONTAINING PROTEIN"/>
    <property type="match status" value="1"/>
</dbReference>
<accession>A0AAV5F1E3</accession>
<organism evidence="1 2">
    <name type="scientific">Eleusine coracana subsp. coracana</name>
    <dbReference type="NCBI Taxonomy" id="191504"/>
    <lineage>
        <taxon>Eukaryota</taxon>
        <taxon>Viridiplantae</taxon>
        <taxon>Streptophyta</taxon>
        <taxon>Embryophyta</taxon>
        <taxon>Tracheophyta</taxon>
        <taxon>Spermatophyta</taxon>
        <taxon>Magnoliopsida</taxon>
        <taxon>Liliopsida</taxon>
        <taxon>Poales</taxon>
        <taxon>Poaceae</taxon>
        <taxon>PACMAD clade</taxon>
        <taxon>Chloridoideae</taxon>
        <taxon>Cynodonteae</taxon>
        <taxon>Eleusininae</taxon>
        <taxon>Eleusine</taxon>
    </lineage>
</organism>
<dbReference type="AlphaFoldDB" id="A0AAV5F1E3"/>
<dbReference type="PANTHER" id="PTHR45707">
    <property type="entry name" value="C2 CALCIUM/LIPID-BINDING PLANT PHOSPHORIBOSYLTRANSFERASE FAMILY PROTEIN"/>
    <property type="match status" value="1"/>
</dbReference>
<reference evidence="1" key="1">
    <citation type="journal article" date="2018" name="DNA Res.">
        <title>Multiple hybrid de novo genome assembly of finger millet, an orphan allotetraploid crop.</title>
        <authorList>
            <person name="Hatakeyama M."/>
            <person name="Aluri S."/>
            <person name="Balachadran M.T."/>
            <person name="Sivarajan S.R."/>
            <person name="Patrignani A."/>
            <person name="Gruter S."/>
            <person name="Poveda L."/>
            <person name="Shimizu-Inatsugi R."/>
            <person name="Baeten J."/>
            <person name="Francoijs K.J."/>
            <person name="Nataraja K.N."/>
            <person name="Reddy Y.A.N."/>
            <person name="Phadnis S."/>
            <person name="Ravikumar R.L."/>
            <person name="Schlapbach R."/>
            <person name="Sreeman S.M."/>
            <person name="Shimizu K.K."/>
        </authorList>
    </citation>
    <scope>NUCLEOTIDE SEQUENCE</scope>
</reference>
<dbReference type="InterPro" id="IPR011009">
    <property type="entry name" value="Kinase-like_dom_sf"/>
</dbReference>
<name>A0AAV5F1E3_ELECO</name>
<dbReference type="Proteomes" id="UP001054889">
    <property type="component" value="Unassembled WGS sequence"/>
</dbReference>
<dbReference type="Gene3D" id="3.30.200.20">
    <property type="entry name" value="Phosphorylase Kinase, domain 1"/>
    <property type="match status" value="1"/>
</dbReference>
<protein>
    <recommendedName>
        <fullName evidence="3">Protein kinase domain-containing protein</fullName>
    </recommendedName>
</protein>
<comment type="caution">
    <text evidence="1">The sequence shown here is derived from an EMBL/GenBank/DDBJ whole genome shotgun (WGS) entry which is preliminary data.</text>
</comment>
<reference evidence="1" key="2">
    <citation type="submission" date="2021-12" db="EMBL/GenBank/DDBJ databases">
        <title>Resequencing data analysis of finger millet.</title>
        <authorList>
            <person name="Hatakeyama M."/>
            <person name="Aluri S."/>
            <person name="Balachadran M.T."/>
            <person name="Sivarajan S.R."/>
            <person name="Poveda L."/>
            <person name="Shimizu-Inatsugi R."/>
            <person name="Schlapbach R."/>
            <person name="Sreeman S.M."/>
            <person name="Shimizu K.K."/>
        </authorList>
    </citation>
    <scope>NUCLEOTIDE SEQUENCE</scope>
</reference>
<evidence type="ECO:0000313" key="1">
    <source>
        <dbReference type="EMBL" id="GJN28493.1"/>
    </source>
</evidence>
<proteinExistence type="predicted"/>